<feature type="region of interest" description="Disordered" evidence="1">
    <location>
        <begin position="221"/>
        <end position="252"/>
    </location>
</feature>
<dbReference type="PANTHER" id="PTHR34215:SF1">
    <property type="entry name" value="YLXR DOMAIN-CONTAINING PROTEIN"/>
    <property type="match status" value="1"/>
</dbReference>
<dbReference type="SUPFAM" id="SSF55315">
    <property type="entry name" value="L30e-like"/>
    <property type="match status" value="1"/>
</dbReference>
<name>A0A7C9GYN2_9SPHN</name>
<accession>A0A7C9GYN2</accession>
<feature type="region of interest" description="Disordered" evidence="1">
    <location>
        <begin position="1"/>
        <end position="22"/>
    </location>
</feature>
<dbReference type="PANTHER" id="PTHR34215">
    <property type="entry name" value="BLL0784 PROTEIN"/>
    <property type="match status" value="1"/>
</dbReference>
<dbReference type="InterPro" id="IPR035931">
    <property type="entry name" value="YlxR-like_sf"/>
</dbReference>
<comment type="caution">
    <text evidence="3">The sequence shown here is derived from an EMBL/GenBank/DDBJ whole genome shotgun (WGS) entry which is preliminary data.</text>
</comment>
<evidence type="ECO:0000313" key="4">
    <source>
        <dbReference type="Proteomes" id="UP000481327"/>
    </source>
</evidence>
<evidence type="ECO:0000256" key="1">
    <source>
        <dbReference type="SAM" id="MobiDB-lite"/>
    </source>
</evidence>
<dbReference type="SUPFAM" id="SSF64376">
    <property type="entry name" value="YlxR-like"/>
    <property type="match status" value="1"/>
</dbReference>
<sequence>MEHDEHLTSDITVADAAPDTGADGTALPERRCILTGAHGARAALIRLAVGPDSQVAADLGAKLPGRGAWIVADRALLEAALAKGKLKGALARAFKSNSLKLPDTLPDQIAAGLERRALDRLGLENKSGNLIWGHERVGEAILKGKVRLLLHAADAKPDGMSKLEARRRGASPDTVSIVLPVGREQLSMALGRENVVHAAIGDSASAARVIETLERWAAFNGSPMVSGGGTDRNDDESDAVNSAVADVAGERH</sequence>
<organism evidence="3 4">
    <name type="scientific">Sandarakinorhabdus fusca</name>
    <dbReference type="NCBI Taxonomy" id="1439888"/>
    <lineage>
        <taxon>Bacteria</taxon>
        <taxon>Pseudomonadati</taxon>
        <taxon>Pseudomonadota</taxon>
        <taxon>Alphaproteobacteria</taxon>
        <taxon>Sphingomonadales</taxon>
        <taxon>Sphingosinicellaceae</taxon>
        <taxon>Sandarakinorhabdus</taxon>
    </lineage>
</organism>
<feature type="compositionally biased region" description="Low complexity" evidence="1">
    <location>
        <begin position="239"/>
        <end position="252"/>
    </location>
</feature>
<feature type="domain" description="YlxR" evidence="2">
    <location>
        <begin position="30"/>
        <end position="96"/>
    </location>
</feature>
<reference evidence="3 4" key="1">
    <citation type="submission" date="2019-09" db="EMBL/GenBank/DDBJ databases">
        <title>Polymorphobacter sp. isolated from a lake in China.</title>
        <authorList>
            <person name="Liu Z."/>
        </authorList>
    </citation>
    <scope>NUCLEOTIDE SEQUENCE [LARGE SCALE GENOMIC DNA]</scope>
    <source>
        <strain evidence="3 4">D40P</strain>
    </source>
</reference>
<dbReference type="Gene3D" id="3.30.1330.30">
    <property type="match status" value="1"/>
</dbReference>
<dbReference type="Pfam" id="PF04296">
    <property type="entry name" value="YlxR"/>
    <property type="match status" value="1"/>
</dbReference>
<dbReference type="RefSeq" id="WP_152578553.1">
    <property type="nucleotide sequence ID" value="NZ_JAATJI010000001.1"/>
</dbReference>
<dbReference type="EMBL" id="WIOL01000005">
    <property type="protein sequence ID" value="MQT18074.1"/>
    <property type="molecule type" value="Genomic_DNA"/>
</dbReference>
<dbReference type="Gene3D" id="3.30.1230.10">
    <property type="entry name" value="YlxR-like"/>
    <property type="match status" value="1"/>
</dbReference>
<protein>
    <submittedName>
        <fullName evidence="3">DUF448 domain-containing protein</fullName>
    </submittedName>
</protein>
<dbReference type="InterPro" id="IPR037465">
    <property type="entry name" value="YlxR"/>
</dbReference>
<dbReference type="Proteomes" id="UP000481327">
    <property type="component" value="Unassembled WGS sequence"/>
</dbReference>
<evidence type="ECO:0000259" key="2">
    <source>
        <dbReference type="Pfam" id="PF04296"/>
    </source>
</evidence>
<dbReference type="AlphaFoldDB" id="A0A7C9GYN2"/>
<dbReference type="InterPro" id="IPR007393">
    <property type="entry name" value="YlxR_dom"/>
</dbReference>
<gene>
    <name evidence="3" type="ORF">F3168_12485</name>
</gene>
<evidence type="ECO:0000313" key="3">
    <source>
        <dbReference type="EMBL" id="MQT18074.1"/>
    </source>
</evidence>
<dbReference type="OrthoDB" id="9799836at2"/>
<proteinExistence type="predicted"/>
<keyword evidence="4" id="KW-1185">Reference proteome</keyword>
<dbReference type="InterPro" id="IPR029064">
    <property type="entry name" value="Ribosomal_eL30-like_sf"/>
</dbReference>